<dbReference type="RefSeq" id="WP_337700362.1">
    <property type="nucleotide sequence ID" value="NZ_JBBEGM010000001.1"/>
</dbReference>
<evidence type="ECO:0000313" key="2">
    <source>
        <dbReference type="Proteomes" id="UP001369736"/>
    </source>
</evidence>
<dbReference type="Proteomes" id="UP001369736">
    <property type="component" value="Unassembled WGS sequence"/>
</dbReference>
<protein>
    <recommendedName>
        <fullName evidence="3">ParE-like toxin of type II ParDE toxin-antitoxin system</fullName>
    </recommendedName>
</protein>
<name>A0ABU8LZU5_9PSEU</name>
<accession>A0ABU8LZU5</accession>
<proteinExistence type="predicted"/>
<gene>
    <name evidence="1" type="ORF">WCD58_05680</name>
</gene>
<evidence type="ECO:0008006" key="3">
    <source>
        <dbReference type="Google" id="ProtNLM"/>
    </source>
</evidence>
<organism evidence="1 2">
    <name type="scientific">Actinomycetospora flava</name>
    <dbReference type="NCBI Taxonomy" id="3129232"/>
    <lineage>
        <taxon>Bacteria</taxon>
        <taxon>Bacillati</taxon>
        <taxon>Actinomycetota</taxon>
        <taxon>Actinomycetes</taxon>
        <taxon>Pseudonocardiales</taxon>
        <taxon>Pseudonocardiaceae</taxon>
        <taxon>Actinomycetospora</taxon>
    </lineage>
</organism>
<comment type="caution">
    <text evidence="1">The sequence shown here is derived from an EMBL/GenBank/DDBJ whole genome shotgun (WGS) entry which is preliminary data.</text>
</comment>
<keyword evidence="2" id="KW-1185">Reference proteome</keyword>
<reference evidence="1 2" key="1">
    <citation type="submission" date="2024-03" db="EMBL/GenBank/DDBJ databases">
        <title>Actinomycetospora sp. OC33-EN07, a novel actinomycete isolated from wild orchid (Aerides multiflora).</title>
        <authorList>
            <person name="Suriyachadkun C."/>
        </authorList>
    </citation>
    <scope>NUCLEOTIDE SEQUENCE [LARGE SCALE GENOMIC DNA]</scope>
    <source>
        <strain evidence="1 2">OC33-EN07</strain>
    </source>
</reference>
<dbReference type="EMBL" id="JBBEGM010000001">
    <property type="protein sequence ID" value="MEJ2860634.1"/>
    <property type="molecule type" value="Genomic_DNA"/>
</dbReference>
<sequence length="87" mass="9667">MRYDVRPHPPDVAQQIDALPPAVRVDLVRALDRVAGDPWGSPSVRDDNPDAEVRVAAFGPDLAGMIVYLVLDRDRALQVELIIWLPD</sequence>
<evidence type="ECO:0000313" key="1">
    <source>
        <dbReference type="EMBL" id="MEJ2860634.1"/>
    </source>
</evidence>